<accession>A0A6H5IIJ7</accession>
<dbReference type="UniPathway" id="UPA00885"/>
<dbReference type="Pfam" id="PF08825">
    <property type="entry name" value="E2_bind"/>
    <property type="match status" value="1"/>
</dbReference>
<dbReference type="GO" id="GO:0005737">
    <property type="term" value="C:cytoplasm"/>
    <property type="evidence" value="ECO:0007669"/>
    <property type="project" value="TreeGrafter"/>
</dbReference>
<dbReference type="SMART" id="SM01181">
    <property type="entry name" value="E2_bind"/>
    <property type="match status" value="1"/>
</dbReference>
<dbReference type="SUPFAM" id="SSF69572">
    <property type="entry name" value="Activating enzymes of the ubiquitin-like proteins"/>
    <property type="match status" value="1"/>
</dbReference>
<gene>
    <name evidence="13" type="ORF">TBRA_LOCUS9801</name>
</gene>
<evidence type="ECO:0000256" key="10">
    <source>
        <dbReference type="PROSITE-ProRule" id="PRU10132"/>
    </source>
</evidence>
<dbReference type="GO" id="GO:0019781">
    <property type="term" value="F:NEDD8 activating enzyme activity"/>
    <property type="evidence" value="ECO:0007669"/>
    <property type="project" value="UniProtKB-UniRule"/>
</dbReference>
<organism evidence="13 14">
    <name type="scientific">Trichogramma brassicae</name>
    <dbReference type="NCBI Taxonomy" id="86971"/>
    <lineage>
        <taxon>Eukaryota</taxon>
        <taxon>Metazoa</taxon>
        <taxon>Ecdysozoa</taxon>
        <taxon>Arthropoda</taxon>
        <taxon>Hexapoda</taxon>
        <taxon>Insecta</taxon>
        <taxon>Pterygota</taxon>
        <taxon>Neoptera</taxon>
        <taxon>Endopterygota</taxon>
        <taxon>Hymenoptera</taxon>
        <taxon>Apocrita</taxon>
        <taxon>Proctotrupomorpha</taxon>
        <taxon>Chalcidoidea</taxon>
        <taxon>Trichogrammatidae</taxon>
        <taxon>Trichogramma</taxon>
    </lineage>
</organism>
<evidence type="ECO:0000256" key="4">
    <source>
        <dbReference type="ARBA" id="ARBA00022598"/>
    </source>
</evidence>
<comment type="catalytic activity">
    <reaction evidence="9 11">
        <text>ATP + [NEDD8 protein] + [E1 NEDD8-activating enzyme]-L-cysteine = AMP + diphosphate + [E1 NEDD8-activating enzyme]-S-[NEDD8 protein]-yl-L-cysteine.</text>
        <dbReference type="EC" id="6.2.1.64"/>
    </reaction>
</comment>
<proteinExistence type="inferred from homology"/>
<keyword evidence="14" id="KW-1185">Reference proteome</keyword>
<dbReference type="InterPro" id="IPR000594">
    <property type="entry name" value="ThiF_NAD_FAD-bd"/>
</dbReference>
<protein>
    <recommendedName>
        <fullName evidence="3 11">NEDD8-activating enzyme E1 catalytic subunit</fullName>
        <ecNumber evidence="8 11">6.2.1.64</ecNumber>
    </recommendedName>
</protein>
<keyword evidence="4 11" id="KW-0436">Ligase</keyword>
<dbReference type="InterPro" id="IPR045886">
    <property type="entry name" value="ThiF/MoeB/HesA"/>
</dbReference>
<dbReference type="InterPro" id="IPR030468">
    <property type="entry name" value="Uba3_N"/>
</dbReference>
<comment type="similarity">
    <text evidence="2 11">Belongs to the ubiquitin-activating E1 family. UBA3 subfamily.</text>
</comment>
<evidence type="ECO:0000313" key="13">
    <source>
        <dbReference type="EMBL" id="CAB0038004.1"/>
    </source>
</evidence>
<dbReference type="Proteomes" id="UP000479190">
    <property type="component" value="Unassembled WGS sequence"/>
</dbReference>
<evidence type="ECO:0000313" key="14">
    <source>
        <dbReference type="Proteomes" id="UP000479190"/>
    </source>
</evidence>
<feature type="active site" description="Glycyl thioester intermediate" evidence="10">
    <location>
        <position position="209"/>
    </location>
</feature>
<evidence type="ECO:0000256" key="11">
    <source>
        <dbReference type="RuleBase" id="RU368009"/>
    </source>
</evidence>
<dbReference type="PANTHER" id="PTHR10953">
    <property type="entry name" value="UBIQUITIN-ACTIVATING ENZYME E1"/>
    <property type="match status" value="1"/>
</dbReference>
<dbReference type="GO" id="GO:0045116">
    <property type="term" value="P:protein neddylation"/>
    <property type="evidence" value="ECO:0007669"/>
    <property type="project" value="UniProtKB-UniRule"/>
</dbReference>
<dbReference type="PANTHER" id="PTHR10953:SF6">
    <property type="entry name" value="NEDD8-ACTIVATING ENZYME E1 CATALYTIC SUBUNIT"/>
    <property type="match status" value="1"/>
</dbReference>
<dbReference type="Gene3D" id="1.10.10.520">
    <property type="entry name" value="Ubiquitin activating enzymes (Uba3). Chain: B, domain 2"/>
    <property type="match status" value="1"/>
</dbReference>
<keyword evidence="7 11" id="KW-0067">ATP-binding</keyword>
<name>A0A6H5IIJ7_9HYME</name>
<evidence type="ECO:0000256" key="1">
    <source>
        <dbReference type="ARBA" id="ARBA00005032"/>
    </source>
</evidence>
<keyword evidence="5 11" id="KW-0547">Nucleotide-binding</keyword>
<reference evidence="13 14" key="1">
    <citation type="submission" date="2020-02" db="EMBL/GenBank/DDBJ databases">
        <authorList>
            <person name="Ferguson B K."/>
        </authorList>
    </citation>
    <scope>NUCLEOTIDE SEQUENCE [LARGE SCALE GENOMIC DNA]</scope>
</reference>
<evidence type="ECO:0000256" key="5">
    <source>
        <dbReference type="ARBA" id="ARBA00022741"/>
    </source>
</evidence>
<dbReference type="AlphaFoldDB" id="A0A6H5IIJ7"/>
<evidence type="ECO:0000256" key="2">
    <source>
        <dbReference type="ARBA" id="ARBA00006310"/>
    </source>
</evidence>
<sequence length="434" mass="48815">MDEENLHRKLSSLRKILERSGPFCRPDFEPSPESLKFLMQNCKILVVGAGGLGCECLKNLALMGFRQMEVIDMDVIDLSNLNRQFLFRHKDIGKSKAVTAAKFINDRIPGCNVTPHFCRIQDKEPEFYKQFHIILCGLDSIIARRWINSMLTSLLVYNDDQLDVSSVIPLIDGGTEGFKGNLRVVLPGLTPCIECSLDLYPPQITYPLCTIANTPRLPEHCIEYVKVVQWPRENPFDCCIDGDDPQHITWIYEKSNDRALHFGIRGLTYRLVQGVIKNIIPAVASTNAIIASMCCTEVFKVATSCSASLNNYMVFSNTDGIYTFSYEAEKNENCLACSHSIKEVPLKSLDVKLKEFIDILKYDNAFQLKNPSITAKISGKNKTLYVENIASLEEQTRQNLSKSLFELGISNHTDLIVADSTAPSTFTFKVKVSD</sequence>
<dbReference type="InterPro" id="IPR033127">
    <property type="entry name" value="UBQ-activ_enz_E1_Cys_AS"/>
</dbReference>
<dbReference type="GO" id="GO:0005634">
    <property type="term" value="C:nucleus"/>
    <property type="evidence" value="ECO:0007669"/>
    <property type="project" value="TreeGrafter"/>
</dbReference>
<evidence type="ECO:0000256" key="3">
    <source>
        <dbReference type="ARBA" id="ARBA00015203"/>
    </source>
</evidence>
<dbReference type="InterPro" id="IPR035985">
    <property type="entry name" value="Ubiquitin-activating_enz"/>
</dbReference>
<dbReference type="Gene3D" id="3.40.50.720">
    <property type="entry name" value="NAD(P)-binding Rossmann-like Domain"/>
    <property type="match status" value="1"/>
</dbReference>
<dbReference type="InterPro" id="IPR014929">
    <property type="entry name" value="E2-binding"/>
</dbReference>
<dbReference type="FunFam" id="3.10.290.20:FF:000001">
    <property type="entry name" value="NEDD8-activating enzyme E1 catalytic subunit, variant"/>
    <property type="match status" value="1"/>
</dbReference>
<dbReference type="Gene3D" id="3.10.290.20">
    <property type="entry name" value="Ubiquitin-like 2 activating enzyme e1b. Chain: B, domain 3"/>
    <property type="match status" value="1"/>
</dbReference>
<comment type="function">
    <text evidence="11">Catalytic subunit of the dimeric E1 enzyme, which activates NEDD8.</text>
</comment>
<dbReference type="OrthoDB" id="5977743at2759"/>
<dbReference type="Pfam" id="PF00899">
    <property type="entry name" value="ThiF"/>
    <property type="match status" value="1"/>
</dbReference>
<dbReference type="EC" id="6.2.1.64" evidence="8 11"/>
<keyword evidence="6 11" id="KW-0833">Ubl conjugation pathway</keyword>
<evidence type="ECO:0000259" key="12">
    <source>
        <dbReference type="SMART" id="SM01181"/>
    </source>
</evidence>
<evidence type="ECO:0000256" key="9">
    <source>
        <dbReference type="ARBA" id="ARBA00024626"/>
    </source>
</evidence>
<dbReference type="InterPro" id="IPR023318">
    <property type="entry name" value="Ub_act_enz_dom_a_sf"/>
</dbReference>
<dbReference type="FunFam" id="1.10.10.520:FF:000001">
    <property type="entry name" value="NEDD8-activating enzyme E1 catalytic subunit"/>
    <property type="match status" value="1"/>
</dbReference>
<dbReference type="PROSITE" id="PS00865">
    <property type="entry name" value="UBIQUITIN_ACTIVAT_2"/>
    <property type="match status" value="1"/>
</dbReference>
<evidence type="ECO:0000256" key="8">
    <source>
        <dbReference type="ARBA" id="ARBA00023624"/>
    </source>
</evidence>
<comment type="pathway">
    <text evidence="1 11">Protein modification; protein neddylation.</text>
</comment>
<evidence type="ECO:0000256" key="6">
    <source>
        <dbReference type="ARBA" id="ARBA00022786"/>
    </source>
</evidence>
<feature type="domain" description="E2 binding" evidence="12">
    <location>
        <begin position="344"/>
        <end position="433"/>
    </location>
</feature>
<dbReference type="CDD" id="cd01488">
    <property type="entry name" value="Uba3_RUB"/>
    <property type="match status" value="1"/>
</dbReference>
<dbReference type="GO" id="GO:0005524">
    <property type="term" value="F:ATP binding"/>
    <property type="evidence" value="ECO:0007669"/>
    <property type="project" value="UniProtKB-UniRule"/>
</dbReference>
<evidence type="ECO:0000256" key="7">
    <source>
        <dbReference type="ARBA" id="ARBA00022840"/>
    </source>
</evidence>
<dbReference type="EMBL" id="CADCXV010000883">
    <property type="protein sequence ID" value="CAB0038004.1"/>
    <property type="molecule type" value="Genomic_DNA"/>
</dbReference>